<proteinExistence type="predicted"/>
<dbReference type="AlphaFoldDB" id="A0A2P8VQK4"/>
<protein>
    <recommendedName>
        <fullName evidence="4">DUF3304 domain-containing protein</fullName>
    </recommendedName>
</protein>
<evidence type="ECO:0000256" key="1">
    <source>
        <dbReference type="SAM" id="MobiDB-lite"/>
    </source>
</evidence>
<accession>A0A2P8VQK4</accession>
<feature type="compositionally biased region" description="Basic and acidic residues" evidence="1">
    <location>
        <begin position="194"/>
        <end position="211"/>
    </location>
</feature>
<gene>
    <name evidence="2" type="ORF">C7G83_03610</name>
</gene>
<evidence type="ECO:0000313" key="2">
    <source>
        <dbReference type="EMBL" id="PSN09839.1"/>
    </source>
</evidence>
<evidence type="ECO:0008006" key="4">
    <source>
        <dbReference type="Google" id="ProtNLM"/>
    </source>
</evidence>
<dbReference type="OrthoDB" id="6539557at2"/>
<reference evidence="2 3" key="1">
    <citation type="submission" date="2018-03" db="EMBL/GenBank/DDBJ databases">
        <title>Draft genome sequence of the first documented clinical Siccibacter turicensis isolate in Austria.</title>
        <authorList>
            <person name="Lepuschitz S."/>
            <person name="Pekard-Amenitsch S."/>
            <person name="Haunold R."/>
            <person name="Schill S."/>
            <person name="Mach R."/>
            <person name="Allerberger F."/>
            <person name="Ruppitsch W."/>
            <person name="Forsythe S.J."/>
        </authorList>
    </citation>
    <scope>NUCLEOTIDE SEQUENCE [LARGE SCALE GENOMIC DNA]</scope>
    <source>
        <strain evidence="2 3">6100069499-17</strain>
    </source>
</reference>
<feature type="region of interest" description="Disordered" evidence="1">
    <location>
        <begin position="179"/>
        <end position="211"/>
    </location>
</feature>
<evidence type="ECO:0000313" key="3">
    <source>
        <dbReference type="Proteomes" id="UP000240212"/>
    </source>
</evidence>
<name>A0A2P8VQK4_9ENTR</name>
<dbReference type="Proteomes" id="UP000240212">
    <property type="component" value="Unassembled WGS sequence"/>
</dbReference>
<comment type="caution">
    <text evidence="2">The sequence shown here is derived from an EMBL/GenBank/DDBJ whole genome shotgun (WGS) entry which is preliminary data.</text>
</comment>
<dbReference type="EMBL" id="PYEP01000001">
    <property type="protein sequence ID" value="PSN09839.1"/>
    <property type="molecule type" value="Genomic_DNA"/>
</dbReference>
<sequence length="211" mass="23572">MSTTRRRKGSGGRKIRTEKETGMKLSDYPLLVACLAALLLLSGCDEPEQWSAGDLRGYNHTLEGINWFEVNDQGLGIIGGNSCCIGLPNKWRPGLKAHVVWEVDPNPHEDLPLITSGGFGYEKDAYARHAANYRRYSRTVDIPNYGAEKCGLTVHFLPCHQIKVTASCYAIQHPSHPIKEPFQQKEPAICPQPDAEKVKAEEKYEPKRKQG</sequence>
<dbReference type="Pfam" id="PF11745">
    <property type="entry name" value="DUF3304"/>
    <property type="match status" value="1"/>
</dbReference>
<organism evidence="2 3">
    <name type="scientific">Siccibacter turicensis</name>
    <dbReference type="NCBI Taxonomy" id="357233"/>
    <lineage>
        <taxon>Bacteria</taxon>
        <taxon>Pseudomonadati</taxon>
        <taxon>Pseudomonadota</taxon>
        <taxon>Gammaproteobacteria</taxon>
        <taxon>Enterobacterales</taxon>
        <taxon>Enterobacteriaceae</taxon>
        <taxon>Siccibacter</taxon>
    </lineage>
</organism>
<dbReference type="InterPro" id="IPR021733">
    <property type="entry name" value="DUF3304"/>
</dbReference>
<keyword evidence="3" id="KW-1185">Reference proteome</keyword>